<organism>
    <name type="scientific">Branchiostoma floridae</name>
    <name type="common">Florida lancelet</name>
    <name type="synonym">Amphioxus</name>
    <dbReference type="NCBI Taxonomy" id="7739"/>
    <lineage>
        <taxon>Eukaryota</taxon>
        <taxon>Metazoa</taxon>
        <taxon>Chordata</taxon>
        <taxon>Cephalochordata</taxon>
        <taxon>Leptocardii</taxon>
        <taxon>Amphioxiformes</taxon>
        <taxon>Branchiostomatidae</taxon>
        <taxon>Branchiostoma</taxon>
    </lineage>
</organism>
<dbReference type="InParanoid" id="C3Y9Q6"/>
<feature type="region of interest" description="Disordered" evidence="1">
    <location>
        <begin position="160"/>
        <end position="193"/>
    </location>
</feature>
<evidence type="ECO:0000256" key="1">
    <source>
        <dbReference type="SAM" id="MobiDB-lite"/>
    </source>
</evidence>
<reference evidence="2" key="1">
    <citation type="journal article" date="2008" name="Nature">
        <title>The amphioxus genome and the evolution of the chordate karyotype.</title>
        <authorList>
            <consortium name="US DOE Joint Genome Institute (JGI-PGF)"/>
            <person name="Putnam N.H."/>
            <person name="Butts T."/>
            <person name="Ferrier D.E.K."/>
            <person name="Furlong R.F."/>
            <person name="Hellsten U."/>
            <person name="Kawashima T."/>
            <person name="Robinson-Rechavi M."/>
            <person name="Shoguchi E."/>
            <person name="Terry A."/>
            <person name="Yu J.-K."/>
            <person name="Benito-Gutierrez E.L."/>
            <person name="Dubchak I."/>
            <person name="Garcia-Fernandez J."/>
            <person name="Gibson-Brown J.J."/>
            <person name="Grigoriev I.V."/>
            <person name="Horton A.C."/>
            <person name="de Jong P.J."/>
            <person name="Jurka J."/>
            <person name="Kapitonov V.V."/>
            <person name="Kohara Y."/>
            <person name="Kuroki Y."/>
            <person name="Lindquist E."/>
            <person name="Lucas S."/>
            <person name="Osoegawa K."/>
            <person name="Pennacchio L.A."/>
            <person name="Salamov A.A."/>
            <person name="Satou Y."/>
            <person name="Sauka-Spengler T."/>
            <person name="Schmutz J."/>
            <person name="Shin-I T."/>
            <person name="Toyoda A."/>
            <person name="Bronner-Fraser M."/>
            <person name="Fujiyama A."/>
            <person name="Holland L.Z."/>
            <person name="Holland P.W.H."/>
            <person name="Satoh N."/>
            <person name="Rokhsar D.S."/>
        </authorList>
    </citation>
    <scope>NUCLEOTIDE SEQUENCE [LARGE SCALE GENOMIC DNA]</scope>
    <source>
        <strain evidence="2">S238N-H82</strain>
        <tissue evidence="2">Testes</tissue>
    </source>
</reference>
<dbReference type="EMBL" id="GG666492">
    <property type="protein sequence ID" value="EEN63312.1"/>
    <property type="molecule type" value="Genomic_DNA"/>
</dbReference>
<protein>
    <submittedName>
        <fullName evidence="2">Uncharacterized protein</fullName>
    </submittedName>
</protein>
<sequence>MRSQWEVRYQPRGELVIARIGHLGVAYHGKADHIGVAERAVAIPGGVVVHNTRPAMTAGVPRAGAHLSGYFRISDDNSTRLNRKRERGPSATKDPKWQPKLGSALALVLGEGKLKMLPNHKYAKSQYDISVAEVSSDLSKHLQKEVSGLEKEFYAAPCSSRAGKKGESNGSSFLATPPRTPVQEAGPTRSTIDAHRNEPKWQTKLISALAVVIEDAATIQRVDSRQD</sequence>
<accession>C3Y9Q6</accession>
<proteinExistence type="predicted"/>
<gene>
    <name evidence="2" type="ORF">BRAFLDRAFT_88252</name>
</gene>
<feature type="region of interest" description="Disordered" evidence="1">
    <location>
        <begin position="78"/>
        <end position="97"/>
    </location>
</feature>
<evidence type="ECO:0000313" key="2">
    <source>
        <dbReference type="EMBL" id="EEN63312.1"/>
    </source>
</evidence>
<dbReference type="AlphaFoldDB" id="C3Y9Q6"/>
<name>C3Y9Q6_BRAFL</name>